<dbReference type="EMBL" id="CP000473">
    <property type="protein sequence ID" value="ABJ88239.1"/>
    <property type="molecule type" value="Genomic_DNA"/>
</dbReference>
<dbReference type="Pfam" id="PF04185">
    <property type="entry name" value="Phosphoesterase"/>
    <property type="match status" value="1"/>
</dbReference>
<dbReference type="InterPro" id="IPR017850">
    <property type="entry name" value="Alkaline_phosphatase_core_sf"/>
</dbReference>
<dbReference type="eggNOG" id="COG3511">
    <property type="taxonomic scope" value="Bacteria"/>
</dbReference>
<gene>
    <name evidence="2" type="ordered locus">Acid_7328</name>
</gene>
<name>Q01Q31_SOLUE</name>
<dbReference type="InParanoid" id="Q01Q31"/>
<dbReference type="Gene3D" id="3.40.720.10">
    <property type="entry name" value="Alkaline Phosphatase, subunit A"/>
    <property type="match status" value="2"/>
</dbReference>
<dbReference type="InterPro" id="IPR007312">
    <property type="entry name" value="Phosphoesterase"/>
</dbReference>
<evidence type="ECO:0000313" key="2">
    <source>
        <dbReference type="EMBL" id="ABJ88239.1"/>
    </source>
</evidence>
<dbReference type="GO" id="GO:0009395">
    <property type="term" value="P:phospholipid catabolic process"/>
    <property type="evidence" value="ECO:0007669"/>
    <property type="project" value="TreeGrafter"/>
</dbReference>
<dbReference type="STRING" id="234267.Acid_7328"/>
<keyword evidence="1 2" id="KW-0378">Hydrolase</keyword>
<dbReference type="GO" id="GO:0034480">
    <property type="term" value="F:phosphatidylcholine phospholipase C activity"/>
    <property type="evidence" value="ECO:0007669"/>
    <property type="project" value="UniProtKB-EC"/>
</dbReference>
<reference evidence="2" key="1">
    <citation type="submission" date="2006-10" db="EMBL/GenBank/DDBJ databases">
        <title>Complete sequence of Solibacter usitatus Ellin6076.</title>
        <authorList>
            <consortium name="US DOE Joint Genome Institute"/>
            <person name="Copeland A."/>
            <person name="Lucas S."/>
            <person name="Lapidus A."/>
            <person name="Barry K."/>
            <person name="Detter J.C."/>
            <person name="Glavina del Rio T."/>
            <person name="Hammon N."/>
            <person name="Israni S."/>
            <person name="Dalin E."/>
            <person name="Tice H."/>
            <person name="Pitluck S."/>
            <person name="Thompson L.S."/>
            <person name="Brettin T."/>
            <person name="Bruce D."/>
            <person name="Han C."/>
            <person name="Tapia R."/>
            <person name="Gilna P."/>
            <person name="Schmutz J."/>
            <person name="Larimer F."/>
            <person name="Land M."/>
            <person name="Hauser L."/>
            <person name="Kyrpides N."/>
            <person name="Mikhailova N."/>
            <person name="Janssen P.H."/>
            <person name="Kuske C.R."/>
            <person name="Richardson P."/>
        </authorList>
    </citation>
    <scope>NUCLEOTIDE SEQUENCE</scope>
    <source>
        <strain evidence="2">Ellin6076</strain>
    </source>
</reference>
<dbReference type="PANTHER" id="PTHR31956:SF1">
    <property type="entry name" value="NON-SPECIFIC PHOSPHOLIPASE C1"/>
    <property type="match status" value="1"/>
</dbReference>
<dbReference type="HOGENOM" id="CLU_029943_0_0_0"/>
<accession>Q01Q31</accession>
<evidence type="ECO:0000256" key="1">
    <source>
        <dbReference type="ARBA" id="ARBA00022801"/>
    </source>
</evidence>
<proteinExistence type="predicted"/>
<organism evidence="2">
    <name type="scientific">Solibacter usitatus (strain Ellin6076)</name>
    <dbReference type="NCBI Taxonomy" id="234267"/>
    <lineage>
        <taxon>Bacteria</taxon>
        <taxon>Pseudomonadati</taxon>
        <taxon>Acidobacteriota</taxon>
        <taxon>Terriglobia</taxon>
        <taxon>Bryobacterales</taxon>
        <taxon>Solibacteraceae</taxon>
        <taxon>Candidatus Solibacter</taxon>
    </lineage>
</organism>
<sequence length="442" mass="49459">MPSSDPIRHVILLIMENRSFDHMMGGLSTVLPGLDGVDPQHPHVNYDAAGTPFFQAPSTIRQTTSDPKHEHADVVIQLANNNGGFVQDFIKAYPNSTTQERQQIMDYFPADFLPGLHSLAHDFTVCDRWYSSVPGPTWPNRFFALSGTSLGRILMPASVTTDPGAYFQQTQITLFDRLTQAGKSWKNYFCDFPAAWLLLRNLLPQNVVHSRPIDEFFTAVRDEKSFPEFAFIEPKYFGADENDDHPPHNIMKGEKFIADVYNAIRSNPDLWNSSLLVIFFDEHGGFYDHVTPPGAVAPDDHQHEYTFDQLGVRVPSLLISPWVSRAVDHTQYDHTSVLKYLIDKWKLGSLGRRAAAATSIAGALRESKPRTDTVPFIRVPYTVLMPEHPEWETAAVSGHQDGLELFAQHLQSQINGVPQTITQLADTVRTGILGIPAALGIK</sequence>
<dbReference type="EC" id="3.1.4.3" evidence="2"/>
<dbReference type="AlphaFoldDB" id="Q01Q31"/>
<dbReference type="KEGG" id="sus:Acid_7328"/>
<dbReference type="PANTHER" id="PTHR31956">
    <property type="entry name" value="NON-SPECIFIC PHOSPHOLIPASE C4-RELATED"/>
    <property type="match status" value="1"/>
</dbReference>
<protein>
    <submittedName>
        <fullName evidence="2">Phospholipase C</fullName>
        <ecNumber evidence="2">3.1.4.3</ecNumber>
    </submittedName>
</protein>